<dbReference type="EMBL" id="PP429226">
    <property type="protein sequence ID" value="XCI77400.1"/>
    <property type="molecule type" value="Genomic_DNA"/>
</dbReference>
<gene>
    <name evidence="1" type="ORF">LDCGVIBL_CDS0042</name>
</gene>
<proteinExistence type="predicted"/>
<accession>A0AAU8HXS9</accession>
<protein>
    <submittedName>
        <fullName evidence="1">Uncharacterized protein</fullName>
    </submittedName>
</protein>
<name>A0AAU8HXS9_9CAUD</name>
<sequence length="44" mass="4945">MDKSWQTSCSTILCSRMMRSSFSRSMTVSFSTTGLMLNICRGKS</sequence>
<organism evidence="1">
    <name type="scientific">Rhizobium phage LG08</name>
    <dbReference type="NCBI Taxonomy" id="3129229"/>
    <lineage>
        <taxon>Viruses</taxon>
        <taxon>Duplodnaviria</taxon>
        <taxon>Heunggongvirae</taxon>
        <taxon>Uroviricota</taxon>
        <taxon>Caudoviricetes</taxon>
    </lineage>
</organism>
<reference evidence="1" key="1">
    <citation type="submission" date="2024-03" db="EMBL/GenBank/DDBJ databases">
        <authorList>
            <person name="Chantapakul B."/>
            <person name="Wang S."/>
        </authorList>
    </citation>
    <scope>NUCLEOTIDE SEQUENCE</scope>
</reference>
<evidence type="ECO:0000313" key="1">
    <source>
        <dbReference type="EMBL" id="XCI77400.1"/>
    </source>
</evidence>